<sequence length="110" mass="12281">MFKGFEKKKPSPGLNDCGVSKSLIKHGISLVMLNPDVLRVGRPVDPQKAASVANLLSKHYEWRELPNLKFYKEVNDQDPVHPLQMIPEDVNDVVCCQNNDGLGTGIDLRI</sequence>
<accession>A0A9P0D0Z1</accession>
<name>A0A9P0D0Z1_9CUCU</name>
<evidence type="ECO:0000313" key="2">
    <source>
        <dbReference type="Proteomes" id="UP001153636"/>
    </source>
</evidence>
<dbReference type="EMBL" id="OV651818">
    <property type="protein sequence ID" value="CAH1111915.1"/>
    <property type="molecule type" value="Genomic_DNA"/>
</dbReference>
<dbReference type="Proteomes" id="UP001153636">
    <property type="component" value="Chromosome 6"/>
</dbReference>
<organism evidence="1 2">
    <name type="scientific">Psylliodes chrysocephalus</name>
    <dbReference type="NCBI Taxonomy" id="3402493"/>
    <lineage>
        <taxon>Eukaryota</taxon>
        <taxon>Metazoa</taxon>
        <taxon>Ecdysozoa</taxon>
        <taxon>Arthropoda</taxon>
        <taxon>Hexapoda</taxon>
        <taxon>Insecta</taxon>
        <taxon>Pterygota</taxon>
        <taxon>Neoptera</taxon>
        <taxon>Endopterygota</taxon>
        <taxon>Coleoptera</taxon>
        <taxon>Polyphaga</taxon>
        <taxon>Cucujiformia</taxon>
        <taxon>Chrysomeloidea</taxon>
        <taxon>Chrysomelidae</taxon>
        <taxon>Galerucinae</taxon>
        <taxon>Alticini</taxon>
        <taxon>Psylliodes</taxon>
    </lineage>
</organism>
<proteinExistence type="predicted"/>
<gene>
    <name evidence="1" type="ORF">PSYICH_LOCUS12040</name>
</gene>
<evidence type="ECO:0000313" key="1">
    <source>
        <dbReference type="EMBL" id="CAH1111915.1"/>
    </source>
</evidence>
<dbReference type="OrthoDB" id="6779410at2759"/>
<dbReference type="AlphaFoldDB" id="A0A9P0D0Z1"/>
<reference evidence="1" key="1">
    <citation type="submission" date="2022-01" db="EMBL/GenBank/DDBJ databases">
        <authorList>
            <person name="King R."/>
        </authorList>
    </citation>
    <scope>NUCLEOTIDE SEQUENCE</scope>
</reference>
<protein>
    <submittedName>
        <fullName evidence="1">Uncharacterized protein</fullName>
    </submittedName>
</protein>
<keyword evidence="2" id="KW-1185">Reference proteome</keyword>